<evidence type="ECO:0000256" key="7">
    <source>
        <dbReference type="RuleBase" id="RU363032"/>
    </source>
</evidence>
<keyword evidence="5 7" id="KW-1133">Transmembrane helix</keyword>
<feature type="transmembrane region" description="Helical" evidence="7">
    <location>
        <begin position="327"/>
        <end position="345"/>
    </location>
</feature>
<feature type="domain" description="ABC transmembrane type-1" evidence="8">
    <location>
        <begin position="383"/>
        <end position="565"/>
    </location>
</feature>
<dbReference type="InterPro" id="IPR035906">
    <property type="entry name" value="MetI-like_sf"/>
</dbReference>
<evidence type="ECO:0000313" key="9">
    <source>
        <dbReference type="EMBL" id="WXG68084.1"/>
    </source>
</evidence>
<dbReference type="Pfam" id="PF00528">
    <property type="entry name" value="BPD_transp_1"/>
    <property type="match status" value="2"/>
</dbReference>
<evidence type="ECO:0000256" key="2">
    <source>
        <dbReference type="ARBA" id="ARBA00022448"/>
    </source>
</evidence>
<dbReference type="SUPFAM" id="SSF161098">
    <property type="entry name" value="MetI-like"/>
    <property type="match status" value="1"/>
</dbReference>
<evidence type="ECO:0000313" key="10">
    <source>
        <dbReference type="Proteomes" id="UP001432000"/>
    </source>
</evidence>
<feature type="transmembrane region" description="Helical" evidence="7">
    <location>
        <begin position="414"/>
        <end position="434"/>
    </location>
</feature>
<dbReference type="CDD" id="cd06261">
    <property type="entry name" value="TM_PBP2"/>
    <property type="match status" value="1"/>
</dbReference>
<evidence type="ECO:0000256" key="3">
    <source>
        <dbReference type="ARBA" id="ARBA00022475"/>
    </source>
</evidence>
<feature type="transmembrane region" description="Helical" evidence="7">
    <location>
        <begin position="541"/>
        <end position="564"/>
    </location>
</feature>
<feature type="transmembrane region" description="Helical" evidence="7">
    <location>
        <begin position="278"/>
        <end position="299"/>
    </location>
</feature>
<keyword evidence="3" id="KW-1003">Cell membrane</keyword>
<comment type="subcellular location">
    <subcellularLocation>
        <location evidence="1 7">Cell membrane</location>
        <topology evidence="1 7">Multi-pass membrane protein</topology>
    </subcellularLocation>
</comment>
<keyword evidence="2 7" id="KW-0813">Transport</keyword>
<dbReference type="InterPro" id="IPR050366">
    <property type="entry name" value="BP-dependent_transpt_permease"/>
</dbReference>
<dbReference type="PROSITE" id="PS50928">
    <property type="entry name" value="ABC_TM1"/>
    <property type="match status" value="1"/>
</dbReference>
<keyword evidence="6 7" id="KW-0472">Membrane</keyword>
<proteinExistence type="inferred from homology"/>
<comment type="similarity">
    <text evidence="7">Belongs to the binding-protein-dependent transport system permease family.</text>
</comment>
<feature type="transmembrane region" description="Helical" evidence="7">
    <location>
        <begin position="12"/>
        <end position="30"/>
    </location>
</feature>
<feature type="transmembrane region" description="Helical" evidence="7">
    <location>
        <begin position="440"/>
        <end position="461"/>
    </location>
</feature>
<feature type="transmembrane region" description="Helical" evidence="7">
    <location>
        <begin position="104"/>
        <end position="130"/>
    </location>
</feature>
<keyword evidence="4 7" id="KW-0812">Transmembrane</keyword>
<organism evidence="9 10">
    <name type="scientific">Rhodococcus sovatensis</name>
    <dbReference type="NCBI Taxonomy" id="1805840"/>
    <lineage>
        <taxon>Bacteria</taxon>
        <taxon>Bacillati</taxon>
        <taxon>Actinomycetota</taxon>
        <taxon>Actinomycetes</taxon>
        <taxon>Mycobacteriales</taxon>
        <taxon>Nocardiaceae</taxon>
        <taxon>Rhodococcus</taxon>
    </lineage>
</organism>
<feature type="transmembrane region" description="Helical" evidence="7">
    <location>
        <begin position="192"/>
        <end position="218"/>
    </location>
</feature>
<feature type="transmembrane region" description="Helical" evidence="7">
    <location>
        <begin position="383"/>
        <end position="407"/>
    </location>
</feature>
<dbReference type="PANTHER" id="PTHR43386:SF1">
    <property type="entry name" value="D,D-DIPEPTIDE TRANSPORT SYSTEM PERMEASE PROTEIN DDPC-RELATED"/>
    <property type="match status" value="1"/>
</dbReference>
<dbReference type="PANTHER" id="PTHR43386">
    <property type="entry name" value="OLIGOPEPTIDE TRANSPORT SYSTEM PERMEASE PROTEIN APPC"/>
    <property type="match status" value="1"/>
</dbReference>
<feature type="transmembrane region" description="Helical" evidence="7">
    <location>
        <begin position="151"/>
        <end position="172"/>
    </location>
</feature>
<evidence type="ECO:0000256" key="5">
    <source>
        <dbReference type="ARBA" id="ARBA00022989"/>
    </source>
</evidence>
<name>A0ABZ2PGD8_9NOCA</name>
<feature type="transmembrane region" description="Helical" evidence="7">
    <location>
        <begin position="239"/>
        <end position="258"/>
    </location>
</feature>
<reference evidence="9 10" key="1">
    <citation type="submission" date="2024-03" db="EMBL/GenBank/DDBJ databases">
        <title>Natural products discovery in diverse microorganisms through a two-stage MS feature dereplication strategy.</title>
        <authorList>
            <person name="Zhang R."/>
        </authorList>
    </citation>
    <scope>NUCLEOTIDE SEQUENCE [LARGE SCALE GENOMIC DNA]</scope>
    <source>
        <strain evidence="9 10">18930</strain>
    </source>
</reference>
<dbReference type="EMBL" id="CP147846">
    <property type="protein sequence ID" value="WXG68084.1"/>
    <property type="molecule type" value="Genomic_DNA"/>
</dbReference>
<keyword evidence="10" id="KW-1185">Reference proteome</keyword>
<dbReference type="Proteomes" id="UP001432000">
    <property type="component" value="Chromosome"/>
</dbReference>
<dbReference type="Gene3D" id="1.10.3720.10">
    <property type="entry name" value="MetI-like"/>
    <property type="match status" value="1"/>
</dbReference>
<protein>
    <submittedName>
        <fullName evidence="9">ABC transporter permease subunit</fullName>
    </submittedName>
</protein>
<feature type="transmembrane region" description="Helical" evidence="7">
    <location>
        <begin position="500"/>
        <end position="521"/>
    </location>
</feature>
<accession>A0ABZ2PGD8</accession>
<evidence type="ECO:0000256" key="4">
    <source>
        <dbReference type="ARBA" id="ARBA00022692"/>
    </source>
</evidence>
<gene>
    <name evidence="9" type="ORF">WDS16_23180</name>
</gene>
<evidence type="ECO:0000256" key="1">
    <source>
        <dbReference type="ARBA" id="ARBA00004651"/>
    </source>
</evidence>
<dbReference type="InterPro" id="IPR000515">
    <property type="entry name" value="MetI-like"/>
</dbReference>
<sequence length="589" mass="60566">MRAGAWIVTASRVVTVLGVVVILGMLPWLSDRDPALSILRARSAEQEATEEALDAIRRDLGLDVGPLRMFWGWFTGVIQGDPGTSWNTGRPVLPGAVDALGVSLTLMSCAMIVALVVASLIVLPTLRAGLRGNPRRTGGAAAAAMTSMPEFLLASVLVIVGAVWLSFPAYGWNGPEYVVLPALALGLPAGGLIGRLLADAVAVTFTEGWVTTWTVAGFTRRRITGAVLRRALPGLASQIGLVMVAMTGGAVAVEKVFAIPGLGRTTLGDAQSQDLPALQIDVLLLLAVSAVLGISAELIRRAMLGSALRGGSMPIPSGVFAPSPRRWIAPIVAASVLVVMVVAGLPRDAYYSTREKFAPPSAEFPFGTDASGRDLLARVSEGAISTVSLSLAVTAGCFVIGVLFGLIPRVSRGLVEVTNAAPPVVAGILIAAIWGPSAGGAAVAVLIVTWAPLAAHTAALVEEARSRPYIAILPTLGASEARILFGSIVPSVLPVIMRHAMLRLPGVALALAALGFLGLGPRPPTPDWGLILSEGVAGVERAPWVVLAPLASLIALAVLAVSLASATSGRTRRTVDDTAVPVASATASN</sequence>
<dbReference type="RefSeq" id="WP_338888064.1">
    <property type="nucleotide sequence ID" value="NZ_CP147846.1"/>
</dbReference>
<evidence type="ECO:0000256" key="6">
    <source>
        <dbReference type="ARBA" id="ARBA00023136"/>
    </source>
</evidence>
<evidence type="ECO:0000259" key="8">
    <source>
        <dbReference type="PROSITE" id="PS50928"/>
    </source>
</evidence>